<comment type="catalytic activity">
    <reaction evidence="5 6">
        <text>cytidine(34) in tRNA(Ile2) + L-lysine + ATP = lysidine(34) in tRNA(Ile2) + AMP + diphosphate + H(+)</text>
        <dbReference type="Rhea" id="RHEA:43744"/>
        <dbReference type="Rhea" id="RHEA-COMP:10625"/>
        <dbReference type="Rhea" id="RHEA-COMP:10670"/>
        <dbReference type="ChEBI" id="CHEBI:15378"/>
        <dbReference type="ChEBI" id="CHEBI:30616"/>
        <dbReference type="ChEBI" id="CHEBI:32551"/>
        <dbReference type="ChEBI" id="CHEBI:33019"/>
        <dbReference type="ChEBI" id="CHEBI:82748"/>
        <dbReference type="ChEBI" id="CHEBI:83665"/>
        <dbReference type="ChEBI" id="CHEBI:456215"/>
        <dbReference type="EC" id="6.3.4.19"/>
    </reaction>
</comment>
<reference evidence="8" key="1">
    <citation type="submission" date="2016-07" db="EMBL/GenBank/DDBJ databases">
        <authorList>
            <person name="Ng P.-K."/>
            <person name="Lin S.-M."/>
        </authorList>
    </citation>
    <scope>NUCLEOTIDE SEQUENCE</scope>
</reference>
<dbReference type="PANTHER" id="PTHR43033">
    <property type="entry name" value="TRNA(ILE)-LYSIDINE SYNTHASE-RELATED"/>
    <property type="match status" value="1"/>
</dbReference>
<feature type="binding site" evidence="6">
    <location>
        <begin position="33"/>
        <end position="38"/>
    </location>
    <ligand>
        <name>ATP</name>
        <dbReference type="ChEBI" id="CHEBI:30616"/>
    </ligand>
</feature>
<dbReference type="GO" id="GO:0032267">
    <property type="term" value="F:tRNA(Ile)-lysidine synthase activity"/>
    <property type="evidence" value="ECO:0007669"/>
    <property type="project" value="UniProtKB-EC"/>
</dbReference>
<keyword evidence="4 6" id="KW-0067">ATP-binding</keyword>
<organism evidence="8">
    <name type="scientific">Gracilaria firma</name>
    <dbReference type="NCBI Taxonomy" id="2510791"/>
    <lineage>
        <taxon>Eukaryota</taxon>
        <taxon>Rhodophyta</taxon>
        <taxon>Florideophyceae</taxon>
        <taxon>Rhodymeniophycidae</taxon>
        <taxon>Gracilariales</taxon>
        <taxon>Gracilariaceae</taxon>
        <taxon>Gracilaria</taxon>
    </lineage>
</organism>
<comment type="function">
    <text evidence="6">Ligates lysine onto the cytidine present at position 34 of the AUA codon-specific tRNA(Ile) that contains the anticodon CAU, in an ATP-dependent manner. Cytidine is converted to lysidine, thus changing the amino acid specificity of the tRNA from methionine to isoleucine.</text>
</comment>
<dbReference type="InterPro" id="IPR014729">
    <property type="entry name" value="Rossmann-like_a/b/a_fold"/>
</dbReference>
<dbReference type="Pfam" id="PF01171">
    <property type="entry name" value="ATP_bind_3"/>
    <property type="match status" value="1"/>
</dbReference>
<accession>A0A1P8D6M9</accession>
<dbReference type="GO" id="GO:0005524">
    <property type="term" value="F:ATP binding"/>
    <property type="evidence" value="ECO:0007669"/>
    <property type="project" value="UniProtKB-UniRule"/>
</dbReference>
<geneLocation type="plastid" evidence="8"/>
<reference evidence="8" key="2">
    <citation type="journal article" date="2017" name="BMC Genomics">
        <title>Complete chloroplast genome of Gracilaria firma (Gracilariaceae, Rhodophyta), with discussion on the use of chloroplast phylogenomics in the subclass Rhodymeniophycidae.</title>
        <authorList>
            <person name="Ng P.K."/>
            <person name="Lin S.M."/>
            <person name="Lim P.E."/>
            <person name="Liu L.C."/>
            <person name="Chen C.M."/>
            <person name="Pai T.W."/>
        </authorList>
    </citation>
    <scope>NUCLEOTIDE SEQUENCE</scope>
</reference>
<proteinExistence type="inferred from homology"/>
<dbReference type="HAMAP" id="MF_01161">
    <property type="entry name" value="tRNA_Ile_lys_synt"/>
    <property type="match status" value="1"/>
</dbReference>
<dbReference type="InterPro" id="IPR012795">
    <property type="entry name" value="tRNA_Ile_lys_synt_N"/>
</dbReference>
<evidence type="ECO:0000313" key="8">
    <source>
        <dbReference type="EMBL" id="APR74460.1"/>
    </source>
</evidence>
<dbReference type="EMBL" id="KX601051">
    <property type="protein sequence ID" value="APR74460.1"/>
    <property type="molecule type" value="Genomic_DNA"/>
</dbReference>
<dbReference type="NCBIfam" id="TIGR02432">
    <property type="entry name" value="lysidine_TilS_N"/>
    <property type="match status" value="1"/>
</dbReference>
<feature type="domain" description="tRNA(Ile)-lysidine/2-thiocytidine synthase N-terminal" evidence="7">
    <location>
        <begin position="28"/>
        <end position="206"/>
    </location>
</feature>
<keyword evidence="3 6" id="KW-0547">Nucleotide-binding</keyword>
<evidence type="ECO:0000256" key="3">
    <source>
        <dbReference type="ARBA" id="ARBA00022741"/>
    </source>
</evidence>
<dbReference type="AlphaFoldDB" id="A0A1P8D6M9"/>
<comment type="similarity">
    <text evidence="6">Belongs to the tRNA(Ile)-lysidine synthase family.</text>
</comment>
<dbReference type="GO" id="GO:0006400">
    <property type="term" value="P:tRNA modification"/>
    <property type="evidence" value="ECO:0007669"/>
    <property type="project" value="UniProtKB-UniRule"/>
</dbReference>
<name>A0A1P8D6M9_9FLOR</name>
<evidence type="ECO:0000256" key="4">
    <source>
        <dbReference type="ARBA" id="ARBA00022840"/>
    </source>
</evidence>
<evidence type="ECO:0000256" key="2">
    <source>
        <dbReference type="ARBA" id="ARBA00022694"/>
    </source>
</evidence>
<dbReference type="SUPFAM" id="SSF52402">
    <property type="entry name" value="Adenine nucleotide alpha hydrolases-like"/>
    <property type="match status" value="1"/>
</dbReference>
<keyword evidence="2 6" id="KW-0819">tRNA processing</keyword>
<evidence type="ECO:0000256" key="6">
    <source>
        <dbReference type="HAMAP-Rule" id="MF_01161"/>
    </source>
</evidence>
<gene>
    <name evidence="6 8" type="primary">tilS</name>
</gene>
<dbReference type="InterPro" id="IPR011063">
    <property type="entry name" value="TilS/TtcA_N"/>
</dbReference>
<dbReference type="GeneID" id="31080748"/>
<evidence type="ECO:0000256" key="1">
    <source>
        <dbReference type="ARBA" id="ARBA00022598"/>
    </source>
</evidence>
<dbReference type="InterPro" id="IPR012094">
    <property type="entry name" value="tRNA_Ile_lys_synt"/>
</dbReference>
<dbReference type="PANTHER" id="PTHR43033:SF1">
    <property type="entry name" value="TRNA(ILE)-LYSIDINE SYNTHASE-RELATED"/>
    <property type="match status" value="1"/>
</dbReference>
<dbReference type="RefSeq" id="YP_009346925.1">
    <property type="nucleotide sequence ID" value="NC_033877.1"/>
</dbReference>
<dbReference type="Gene3D" id="3.40.50.620">
    <property type="entry name" value="HUPs"/>
    <property type="match status" value="1"/>
</dbReference>
<sequence>MIKTKTYIYNQFLNIVLRFCNSTKPFSILIAISGGKDSLCLVKLIEDFNNIHNYFETVQYIYIDHQWRNDSKQNIQHLLNYIDTTKNEIHIYQIRQIQMSESSVRKIRYQIMVKHATKHKAKFIFTAHNQTDQLETFLLNLVRGTGLEGLSSLPFARQINNYIKIIRPLIDIETGDISWFCHKFNLPIWSDKTNYYYSNYRNRIRYELFPYLKQYFSPNIEYNIINFLKLTSIENEYIKQNAIKLYIASRHSYYLAINYRTIKNQHLTLQRRVLNIFFYYNFNKCLNIDMINQIIQYLNSENKIKVNIIWKRLNISIHNNWIYIK</sequence>
<protein>
    <recommendedName>
        <fullName evidence="6">tRNA(Ile)-lysidine synthase</fullName>
        <ecNumber evidence="6">6.3.4.19</ecNumber>
    </recommendedName>
    <alternativeName>
        <fullName evidence="6">tRNA(Ile)-2-lysyl-cytidine synthase</fullName>
    </alternativeName>
    <alternativeName>
        <fullName evidence="6">tRNA(Ile)-lysidine synthetase</fullName>
    </alternativeName>
</protein>
<dbReference type="SUPFAM" id="SSF82829">
    <property type="entry name" value="MesJ substrate recognition domain-like"/>
    <property type="match status" value="1"/>
</dbReference>
<dbReference type="CDD" id="cd01992">
    <property type="entry name" value="TilS_N"/>
    <property type="match status" value="1"/>
</dbReference>
<dbReference type="EC" id="6.3.4.19" evidence="6"/>
<keyword evidence="1 6" id="KW-0436">Ligase</keyword>
<evidence type="ECO:0000259" key="7">
    <source>
        <dbReference type="Pfam" id="PF01171"/>
    </source>
</evidence>
<evidence type="ECO:0000256" key="5">
    <source>
        <dbReference type="ARBA" id="ARBA00048539"/>
    </source>
</evidence>
<keyword evidence="8" id="KW-0934">Plastid</keyword>
<comment type="domain">
    <text evidence="6">The N-terminal region contains the highly conserved SGGXDS motif, predicted to be a P-loop motif involved in ATP binding.</text>
</comment>